<evidence type="ECO:0008006" key="5">
    <source>
        <dbReference type="Google" id="ProtNLM"/>
    </source>
</evidence>
<gene>
    <name evidence="3" type="ORF">CVM52_08930</name>
</gene>
<reference evidence="3 4" key="1">
    <citation type="journal article" date="2018" name="Int. J. Syst. Evol. Microbiol.">
        <title>Pseudooceanicola lipolyticus sp. nov., a marine alphaproteobacterium, reclassification of Oceanicola flagellatus as Pseudooceanicola flagellatus comb. nov. and emended description of the genus Pseudooceanicola.</title>
        <authorList>
            <person name="Huang M.-M."/>
            <person name="Guo L.-L."/>
            <person name="Wu Y.-H."/>
            <person name="Lai Q.-L."/>
            <person name="Shao Z.-Z."/>
            <person name="Wang C.-S."/>
            <person name="Wu M."/>
            <person name="Xu X.-W."/>
        </authorList>
    </citation>
    <scope>NUCLEOTIDE SEQUENCE [LARGE SCALE GENOMIC DNA]</scope>
    <source>
        <strain evidence="3 4">157</strain>
    </source>
</reference>
<organism evidence="3 4">
    <name type="scientific">Pseudooceanicola lipolyticus</name>
    <dbReference type="NCBI Taxonomy" id="2029104"/>
    <lineage>
        <taxon>Bacteria</taxon>
        <taxon>Pseudomonadati</taxon>
        <taxon>Pseudomonadota</taxon>
        <taxon>Alphaproteobacteria</taxon>
        <taxon>Rhodobacterales</taxon>
        <taxon>Paracoccaceae</taxon>
        <taxon>Pseudooceanicola</taxon>
    </lineage>
</organism>
<dbReference type="Gene3D" id="3.40.190.150">
    <property type="entry name" value="Bordetella uptake gene, domain 1"/>
    <property type="match status" value="1"/>
</dbReference>
<protein>
    <recommendedName>
        <fullName evidence="5">Tripartite tricarboxylate transporter substrate binding protein</fullName>
    </recommendedName>
</protein>
<feature type="signal peptide" evidence="2">
    <location>
        <begin position="1"/>
        <end position="28"/>
    </location>
</feature>
<evidence type="ECO:0000313" key="3">
    <source>
        <dbReference type="EMBL" id="PJE37068.1"/>
    </source>
</evidence>
<evidence type="ECO:0000256" key="1">
    <source>
        <dbReference type="ARBA" id="ARBA00006987"/>
    </source>
</evidence>
<dbReference type="Pfam" id="PF03401">
    <property type="entry name" value="TctC"/>
    <property type="match status" value="1"/>
</dbReference>
<keyword evidence="2" id="KW-0732">Signal</keyword>
<feature type="chain" id="PRO_5014870163" description="Tripartite tricarboxylate transporter substrate binding protein" evidence="2">
    <location>
        <begin position="29"/>
        <end position="322"/>
    </location>
</feature>
<dbReference type="Proteomes" id="UP000231553">
    <property type="component" value="Unassembled WGS sequence"/>
</dbReference>
<dbReference type="SUPFAM" id="SSF53850">
    <property type="entry name" value="Periplasmic binding protein-like II"/>
    <property type="match status" value="1"/>
</dbReference>
<dbReference type="PANTHER" id="PTHR42928:SF5">
    <property type="entry name" value="BLR1237 PROTEIN"/>
    <property type="match status" value="1"/>
</dbReference>
<keyword evidence="4" id="KW-1185">Reference proteome</keyword>
<comment type="similarity">
    <text evidence="1">Belongs to the UPF0065 (bug) family.</text>
</comment>
<evidence type="ECO:0000313" key="4">
    <source>
        <dbReference type="Proteomes" id="UP000231553"/>
    </source>
</evidence>
<accession>A0A2M8J2T7</accession>
<dbReference type="CDD" id="cd07012">
    <property type="entry name" value="PBP2_Bug_TTT"/>
    <property type="match status" value="1"/>
</dbReference>
<dbReference type="InterPro" id="IPR042100">
    <property type="entry name" value="Bug_dom1"/>
</dbReference>
<dbReference type="PIRSF" id="PIRSF017082">
    <property type="entry name" value="YflP"/>
    <property type="match status" value="1"/>
</dbReference>
<name>A0A2M8J2T7_9RHOB</name>
<sequence>MLKSLTKAALFALATAGVVLTGPSAAQAEYPEKPVTMVIPLGAGGSHDLNARIITSIVPSYLGQAMIVRLTPGAGGQKGTQEVARSPADGYTLLFTHNYIDMLQQYVESVPYEPMKDFVPIARVNYAPVSIIVRADSPYQTFEELVAAAKAEPGQLQLGHSGNWGAFFVPAAQIMKKLDFVVNLVPYQGGGPALQSLLSGDSDVTLAFPSAIGELLEAGKIRVLATAGDTPLYEGVPTFSEVGITGDIGFMHRFVLAPAGTPQEVVDKLTVAFEEMSKDETFAKLMSRLGESVDHMTGAEYQKLREQQAEDYQELVKNLTSQ</sequence>
<dbReference type="RefSeq" id="WP_100162166.1">
    <property type="nucleotide sequence ID" value="NZ_PGTB01000023.1"/>
</dbReference>
<dbReference type="InterPro" id="IPR005064">
    <property type="entry name" value="BUG"/>
</dbReference>
<comment type="caution">
    <text evidence="3">The sequence shown here is derived from an EMBL/GenBank/DDBJ whole genome shotgun (WGS) entry which is preliminary data.</text>
</comment>
<dbReference type="AlphaFoldDB" id="A0A2M8J2T7"/>
<evidence type="ECO:0000256" key="2">
    <source>
        <dbReference type="SAM" id="SignalP"/>
    </source>
</evidence>
<dbReference type="EMBL" id="PGTB01000023">
    <property type="protein sequence ID" value="PJE37068.1"/>
    <property type="molecule type" value="Genomic_DNA"/>
</dbReference>
<dbReference type="PANTHER" id="PTHR42928">
    <property type="entry name" value="TRICARBOXYLATE-BINDING PROTEIN"/>
    <property type="match status" value="1"/>
</dbReference>
<dbReference type="OrthoDB" id="7248487at2"/>
<dbReference type="Gene3D" id="3.40.190.10">
    <property type="entry name" value="Periplasmic binding protein-like II"/>
    <property type="match status" value="1"/>
</dbReference>
<proteinExistence type="inferred from homology"/>